<reference evidence="2 3" key="1">
    <citation type="submission" date="2016-05" db="EMBL/GenBank/DDBJ databases">
        <title>Comparative analysis of secretome profiles of manganese(II)-oxidizing ascomycete fungi.</title>
        <authorList>
            <consortium name="DOE Joint Genome Institute"/>
            <person name="Zeiner C.A."/>
            <person name="Purvine S.O."/>
            <person name="Zink E.M."/>
            <person name="Wu S."/>
            <person name="Pasa-Tolic L."/>
            <person name="Chaput D.L."/>
            <person name="Haridas S."/>
            <person name="Grigoriev I.V."/>
            <person name="Santelli C.M."/>
            <person name="Hansel C.M."/>
        </authorList>
    </citation>
    <scope>NUCLEOTIDE SEQUENCE [LARGE SCALE GENOMIC DNA]</scope>
    <source>
        <strain evidence="2 3">AP3s5-JAC2a</strain>
    </source>
</reference>
<dbReference type="GeneID" id="28765936"/>
<gene>
    <name evidence="2" type="ORF">CC84DRAFT_1212396</name>
</gene>
<feature type="compositionally biased region" description="Basic and acidic residues" evidence="1">
    <location>
        <begin position="1"/>
        <end position="13"/>
    </location>
</feature>
<dbReference type="EMBL" id="KV441548">
    <property type="protein sequence ID" value="OAG12910.1"/>
    <property type="molecule type" value="Genomic_DNA"/>
</dbReference>
<dbReference type="RefSeq" id="XP_018043275.1">
    <property type="nucleotide sequence ID" value="XM_018182450.1"/>
</dbReference>
<organism evidence="2 3">
    <name type="scientific">Paraphaeosphaeria sporulosa</name>
    <dbReference type="NCBI Taxonomy" id="1460663"/>
    <lineage>
        <taxon>Eukaryota</taxon>
        <taxon>Fungi</taxon>
        <taxon>Dikarya</taxon>
        <taxon>Ascomycota</taxon>
        <taxon>Pezizomycotina</taxon>
        <taxon>Dothideomycetes</taxon>
        <taxon>Pleosporomycetidae</taxon>
        <taxon>Pleosporales</taxon>
        <taxon>Massarineae</taxon>
        <taxon>Didymosphaeriaceae</taxon>
        <taxon>Paraphaeosphaeria</taxon>
    </lineage>
</organism>
<dbReference type="Proteomes" id="UP000077069">
    <property type="component" value="Unassembled WGS sequence"/>
</dbReference>
<accession>A0A177D1A4</accession>
<feature type="region of interest" description="Disordered" evidence="1">
    <location>
        <begin position="166"/>
        <end position="199"/>
    </location>
</feature>
<proteinExistence type="predicted"/>
<keyword evidence="3" id="KW-1185">Reference proteome</keyword>
<sequence>MAALETCEKDRQDSPVGSTNMSMPRIQGVTFYNKDWDHYHLLQYHEQQANAVGVRLTADWEDHKYPSGSLNMDSVTCRERIYATATCGFSSRESKPIASGVSLFDHQGHVLLVEVESRELFENERRSTPKFIQPLQPQESMLSIDTGNYGDKDAVIVIVTEAPSSIAEPSHAPVDSNNAGLAEPSGPTSTATPSVLQAA</sequence>
<name>A0A177D1A4_9PLEO</name>
<feature type="compositionally biased region" description="Polar residues" evidence="1">
    <location>
        <begin position="186"/>
        <end position="199"/>
    </location>
</feature>
<evidence type="ECO:0000313" key="3">
    <source>
        <dbReference type="Proteomes" id="UP000077069"/>
    </source>
</evidence>
<feature type="region of interest" description="Disordered" evidence="1">
    <location>
        <begin position="1"/>
        <end position="20"/>
    </location>
</feature>
<protein>
    <submittedName>
        <fullName evidence="2">Uncharacterized protein</fullName>
    </submittedName>
</protein>
<dbReference type="AlphaFoldDB" id="A0A177D1A4"/>
<dbReference type="OrthoDB" id="10459129at2759"/>
<evidence type="ECO:0000313" key="2">
    <source>
        <dbReference type="EMBL" id="OAG12910.1"/>
    </source>
</evidence>
<dbReference type="InParanoid" id="A0A177D1A4"/>
<evidence type="ECO:0000256" key="1">
    <source>
        <dbReference type="SAM" id="MobiDB-lite"/>
    </source>
</evidence>